<name>A0A6C0LGV0_9ZZZZ</name>
<protein>
    <submittedName>
        <fullName evidence="1">Uncharacterized protein</fullName>
    </submittedName>
</protein>
<organism evidence="1">
    <name type="scientific">viral metagenome</name>
    <dbReference type="NCBI Taxonomy" id="1070528"/>
    <lineage>
        <taxon>unclassified sequences</taxon>
        <taxon>metagenomes</taxon>
        <taxon>organismal metagenomes</taxon>
    </lineage>
</organism>
<proteinExistence type="predicted"/>
<dbReference type="EMBL" id="MN740474">
    <property type="protein sequence ID" value="QHU28784.1"/>
    <property type="molecule type" value="Genomic_DNA"/>
</dbReference>
<evidence type="ECO:0000313" key="1">
    <source>
        <dbReference type="EMBL" id="QHU28784.1"/>
    </source>
</evidence>
<sequence length="70" mass="7853">MTNSNDNIESVEQCLMSVPGLCLSVKSIAKRTGLLTKQVTYICHRSKKLRKVYPMEVGSLKTEMNTFTSI</sequence>
<dbReference type="AlphaFoldDB" id="A0A6C0LGV0"/>
<reference evidence="1" key="1">
    <citation type="journal article" date="2020" name="Nature">
        <title>Giant virus diversity and host interactions through global metagenomics.</title>
        <authorList>
            <person name="Schulz F."/>
            <person name="Roux S."/>
            <person name="Paez-Espino D."/>
            <person name="Jungbluth S."/>
            <person name="Walsh D.A."/>
            <person name="Denef V.J."/>
            <person name="McMahon K.D."/>
            <person name="Konstantinidis K.T."/>
            <person name="Eloe-Fadrosh E.A."/>
            <person name="Kyrpides N.C."/>
            <person name="Woyke T."/>
        </authorList>
    </citation>
    <scope>NUCLEOTIDE SEQUENCE</scope>
    <source>
        <strain evidence="1">GVMAG-M-3300027791-30</strain>
    </source>
</reference>
<accession>A0A6C0LGV0</accession>